<comment type="caution">
    <text evidence="8">Lacks conserved residue(s) required for the propagation of feature annotation.</text>
</comment>
<sequence length="291" mass="32630">MTTTKSETLAQENKGHKTKGYSDNSKEEEAKPSKKNEQHHHNHTVSESPRSISFNASKPTSVVPTLQDSLNLSISDGELQMVVASLSHSSVSDGAIKVVNSKEEPMKTMVEVMDVEEVEEGTYDNDDDDDDDDVVHSKLEGKWYIVLLGLRIAAFVLCKVAFFVLASDQRKKVRITSTTWSSYYAESSSQIRWYDFPEFKYCLSVNVIGFVYSAMQICDLLKYLYTKRHTVDPRLRASSSAATVAYYWEKGSLATDKYKEMANASVALSFVAFVAFACSSIVSAFIFCRFN</sequence>
<evidence type="ECO:0000256" key="8">
    <source>
        <dbReference type="RuleBase" id="RU361233"/>
    </source>
</evidence>
<evidence type="ECO:0000256" key="1">
    <source>
        <dbReference type="ARBA" id="ARBA00004651"/>
    </source>
</evidence>
<feature type="domain" description="Casparian strip membrane protein" evidence="10">
    <location>
        <begin position="143"/>
        <end position="228"/>
    </location>
</feature>
<feature type="compositionally biased region" description="Basic and acidic residues" evidence="9">
    <location>
        <begin position="24"/>
        <end position="36"/>
    </location>
</feature>
<evidence type="ECO:0000256" key="2">
    <source>
        <dbReference type="ARBA" id="ARBA00007651"/>
    </source>
</evidence>
<keyword evidence="12" id="KW-1185">Reference proteome</keyword>
<dbReference type="Proteomes" id="UP001603857">
    <property type="component" value="Unassembled WGS sequence"/>
</dbReference>
<dbReference type="InterPro" id="IPR006702">
    <property type="entry name" value="CASP_dom"/>
</dbReference>
<feature type="transmembrane region" description="Helical" evidence="8">
    <location>
        <begin position="143"/>
        <end position="165"/>
    </location>
</feature>
<dbReference type="AlphaFoldDB" id="A0ABD1MIN4"/>
<keyword evidence="6 8" id="KW-1133">Transmembrane helix</keyword>
<dbReference type="PANTHER" id="PTHR33573">
    <property type="entry name" value="CASP-LIKE PROTEIN 4A4"/>
    <property type="match status" value="1"/>
</dbReference>
<accession>A0ABD1MIN4</accession>
<reference evidence="11 12" key="1">
    <citation type="submission" date="2024-08" db="EMBL/GenBank/DDBJ databases">
        <title>Insights into the chromosomal genome structure of Flemingia macrophylla.</title>
        <authorList>
            <person name="Ding Y."/>
            <person name="Zhao Y."/>
            <person name="Bi W."/>
            <person name="Wu M."/>
            <person name="Zhao G."/>
            <person name="Gong Y."/>
            <person name="Li W."/>
            <person name="Zhang P."/>
        </authorList>
    </citation>
    <scope>NUCLEOTIDE SEQUENCE [LARGE SCALE GENOMIC DNA]</scope>
    <source>
        <strain evidence="11">DYQJB</strain>
        <tissue evidence="11">Leaf</tissue>
    </source>
</reference>
<evidence type="ECO:0000256" key="4">
    <source>
        <dbReference type="ARBA" id="ARBA00022475"/>
    </source>
</evidence>
<evidence type="ECO:0000313" key="12">
    <source>
        <dbReference type="Proteomes" id="UP001603857"/>
    </source>
</evidence>
<evidence type="ECO:0000256" key="5">
    <source>
        <dbReference type="ARBA" id="ARBA00022692"/>
    </source>
</evidence>
<feature type="compositionally biased region" description="Polar residues" evidence="9">
    <location>
        <begin position="45"/>
        <end position="60"/>
    </location>
</feature>
<comment type="subunit">
    <text evidence="3 8">Homodimer and heterodimers.</text>
</comment>
<dbReference type="EMBL" id="JBGMDY010000005">
    <property type="protein sequence ID" value="KAL2335648.1"/>
    <property type="molecule type" value="Genomic_DNA"/>
</dbReference>
<evidence type="ECO:0000256" key="3">
    <source>
        <dbReference type="ARBA" id="ARBA00011489"/>
    </source>
</evidence>
<dbReference type="GO" id="GO:0005886">
    <property type="term" value="C:plasma membrane"/>
    <property type="evidence" value="ECO:0007669"/>
    <property type="project" value="UniProtKB-SubCell"/>
</dbReference>
<evidence type="ECO:0000313" key="11">
    <source>
        <dbReference type="EMBL" id="KAL2335648.1"/>
    </source>
</evidence>
<feature type="region of interest" description="Disordered" evidence="9">
    <location>
        <begin position="1"/>
        <end position="60"/>
    </location>
</feature>
<gene>
    <name evidence="11" type="ORF">Fmac_016861</name>
</gene>
<evidence type="ECO:0000256" key="6">
    <source>
        <dbReference type="ARBA" id="ARBA00022989"/>
    </source>
</evidence>
<keyword evidence="7 8" id="KW-0472">Membrane</keyword>
<proteinExistence type="inferred from homology"/>
<comment type="caution">
    <text evidence="11">The sequence shown here is derived from an EMBL/GenBank/DDBJ whole genome shotgun (WGS) entry which is preliminary data.</text>
</comment>
<name>A0ABD1MIN4_9FABA</name>
<evidence type="ECO:0000259" key="10">
    <source>
        <dbReference type="Pfam" id="PF04535"/>
    </source>
</evidence>
<protein>
    <recommendedName>
        <fullName evidence="8">CASP-like protein</fullName>
    </recommendedName>
</protein>
<evidence type="ECO:0000256" key="9">
    <source>
        <dbReference type="SAM" id="MobiDB-lite"/>
    </source>
</evidence>
<feature type="compositionally biased region" description="Polar residues" evidence="9">
    <location>
        <begin position="1"/>
        <end position="11"/>
    </location>
</feature>
<keyword evidence="5 8" id="KW-0812">Transmembrane</keyword>
<comment type="subcellular location">
    <subcellularLocation>
        <location evidence="1 8">Cell membrane</location>
        <topology evidence="1 8">Multi-pass membrane protein</topology>
    </subcellularLocation>
</comment>
<feature type="transmembrane region" description="Helical" evidence="8">
    <location>
        <begin position="266"/>
        <end position="287"/>
    </location>
</feature>
<dbReference type="Pfam" id="PF04535">
    <property type="entry name" value="CASP_dom"/>
    <property type="match status" value="1"/>
</dbReference>
<evidence type="ECO:0000256" key="7">
    <source>
        <dbReference type="ARBA" id="ARBA00023136"/>
    </source>
</evidence>
<dbReference type="PANTHER" id="PTHR33573:SF38">
    <property type="entry name" value="CASP-LIKE PROTEIN 4A1"/>
    <property type="match status" value="1"/>
</dbReference>
<organism evidence="11 12">
    <name type="scientific">Flemingia macrophylla</name>
    <dbReference type="NCBI Taxonomy" id="520843"/>
    <lineage>
        <taxon>Eukaryota</taxon>
        <taxon>Viridiplantae</taxon>
        <taxon>Streptophyta</taxon>
        <taxon>Embryophyta</taxon>
        <taxon>Tracheophyta</taxon>
        <taxon>Spermatophyta</taxon>
        <taxon>Magnoliopsida</taxon>
        <taxon>eudicotyledons</taxon>
        <taxon>Gunneridae</taxon>
        <taxon>Pentapetalae</taxon>
        <taxon>rosids</taxon>
        <taxon>fabids</taxon>
        <taxon>Fabales</taxon>
        <taxon>Fabaceae</taxon>
        <taxon>Papilionoideae</taxon>
        <taxon>50 kb inversion clade</taxon>
        <taxon>NPAAA clade</taxon>
        <taxon>indigoferoid/millettioid clade</taxon>
        <taxon>Phaseoleae</taxon>
        <taxon>Flemingia</taxon>
    </lineage>
</organism>
<keyword evidence="4 8" id="KW-1003">Cell membrane</keyword>
<comment type="similarity">
    <text evidence="2 8">Belongs to the Casparian strip membrane proteins (CASP) family.</text>
</comment>